<reference evidence="4" key="3">
    <citation type="submission" date="2016-06" db="EMBL/GenBank/DDBJ databases">
        <authorList>
            <person name="Toshchakov V.S."/>
        </authorList>
    </citation>
    <scope>NUCLEOTIDE SEQUENCE [LARGE SCALE GENOMIC DNA]</scope>
    <source>
        <strain>PM4 (JCM 30641</strain>
        <strain evidence="4">\VKM B-2940)</strain>
    </source>
</reference>
<feature type="transmembrane region" description="Helical" evidence="1">
    <location>
        <begin position="6"/>
        <end position="25"/>
    </location>
</feature>
<keyword evidence="1" id="KW-0812">Transmembrane</keyword>
<dbReference type="AlphaFoldDB" id="A0A1N5S2A0"/>
<organism evidence="2 5">
    <name type="scientific">Cuniculiplasma divulgatum</name>
    <dbReference type="NCBI Taxonomy" id="1673428"/>
    <lineage>
        <taxon>Archaea</taxon>
        <taxon>Methanobacteriati</taxon>
        <taxon>Thermoplasmatota</taxon>
        <taxon>Thermoplasmata</taxon>
        <taxon>Thermoplasmatales</taxon>
        <taxon>Cuniculiplasmataceae</taxon>
        <taxon>Cuniculiplasma</taxon>
    </lineage>
</organism>
<proteinExistence type="predicted"/>
<evidence type="ECO:0000313" key="2">
    <source>
        <dbReference type="EMBL" id="SIM30067.1"/>
    </source>
</evidence>
<keyword evidence="1" id="KW-1133">Transmembrane helix</keyword>
<dbReference type="RefSeq" id="WP_077075768.1">
    <property type="nucleotide sequence ID" value="NZ_LT671858.1"/>
</dbReference>
<dbReference type="GeneID" id="41587367"/>
<evidence type="ECO:0000313" key="3">
    <source>
        <dbReference type="EMBL" id="SJK83949.1"/>
    </source>
</evidence>
<dbReference type="Proteomes" id="UP000195607">
    <property type="component" value="Chromosome I"/>
</dbReference>
<dbReference type="STRING" id="1673428.CPM_0045"/>
<evidence type="ECO:0000313" key="5">
    <source>
        <dbReference type="Proteomes" id="UP000195607"/>
    </source>
</evidence>
<dbReference type="KEGG" id="cdiv:CPM_0045"/>
<name>A0A1N5S2A0_9ARCH</name>
<evidence type="ECO:0000256" key="1">
    <source>
        <dbReference type="SAM" id="Phobius"/>
    </source>
</evidence>
<dbReference type="OrthoDB" id="57035at2157"/>
<dbReference type="SUPFAM" id="SSF49503">
    <property type="entry name" value="Cupredoxins"/>
    <property type="match status" value="1"/>
</dbReference>
<reference evidence="2 5" key="1">
    <citation type="submission" date="2016-04" db="EMBL/GenBank/DDBJ databases">
        <authorList>
            <person name="Evans L.H."/>
            <person name="Alamgir A."/>
            <person name="Owens N."/>
            <person name="Weber N.D."/>
            <person name="Virtaneva K."/>
            <person name="Barbian K."/>
            <person name="Babar A."/>
            <person name="Rosenke K."/>
        </authorList>
    </citation>
    <scope>NUCLEOTIDE SEQUENCE [LARGE SCALE GENOMIC DNA]</scope>
    <source>
        <strain evidence="2">S5</strain>
        <strain evidence="5">S5(T) (JCM 30642 \VKM B-2941)</strain>
    </source>
</reference>
<sequence>MKTIETWFYVGLLAVILIFGVGMYYEGAISHASPSTSTQSSTNEYNITLVITNQNYLASAGQNQPAYYVLENGKLMSSAQIYLPGDSLIRMTIINYDTGPGTTSSTYNKVTGTLNNTEYVFNDTSVNTTAQTGHWISSVPFSDLAHTFTVPNMNLNIMVPSESIVVAYFHTPASGVYNWQCEVDCGTGASGWGGAMETPGWMQGEIVLD</sequence>
<dbReference type="Proteomes" id="UP000187822">
    <property type="component" value="Chromosome I"/>
</dbReference>
<accession>A0A1N5S2A0</accession>
<reference evidence="3" key="2">
    <citation type="submission" date="2016-06" db="EMBL/GenBank/DDBJ databases">
        <authorList>
            <person name="Olsen C.W."/>
            <person name="Carey S."/>
            <person name="Hinshaw L."/>
            <person name="Karasin A.I."/>
        </authorList>
    </citation>
    <scope>NUCLEOTIDE SEQUENCE [LARGE SCALE GENOMIC DNA]</scope>
    <source>
        <strain evidence="3">PM4</strain>
    </source>
</reference>
<evidence type="ECO:0000313" key="4">
    <source>
        <dbReference type="Proteomes" id="UP000187822"/>
    </source>
</evidence>
<dbReference type="Gene3D" id="2.60.40.420">
    <property type="entry name" value="Cupredoxins - blue copper proteins"/>
    <property type="match status" value="1"/>
</dbReference>
<dbReference type="EMBL" id="LT671858">
    <property type="protein sequence ID" value="SIM30067.1"/>
    <property type="molecule type" value="Genomic_DNA"/>
</dbReference>
<protein>
    <submittedName>
        <fullName evidence="2">COX2 superfamily protein</fullName>
    </submittedName>
</protein>
<dbReference type="InterPro" id="IPR008972">
    <property type="entry name" value="Cupredoxin"/>
</dbReference>
<keyword evidence="4" id="KW-1185">Reference proteome</keyword>
<dbReference type="EMBL" id="LT719092">
    <property type="protein sequence ID" value="SJK83949.1"/>
    <property type="molecule type" value="Genomic_DNA"/>
</dbReference>
<gene>
    <name evidence="3" type="ORF">CPM_0045</name>
    <name evidence="2" type="ORF">CSP5_0045</name>
</gene>
<keyword evidence="1" id="KW-0472">Membrane</keyword>